<evidence type="ECO:0000256" key="3">
    <source>
        <dbReference type="ARBA" id="ARBA00038502"/>
    </source>
</evidence>
<reference evidence="5 6" key="1">
    <citation type="submission" date="2020-04" db="EMBL/GenBank/DDBJ databases">
        <title>Hymenobacter polaris sp. nov., isolated from Arctic soil.</title>
        <authorList>
            <person name="Dahal R.H."/>
        </authorList>
    </citation>
    <scope>NUCLEOTIDE SEQUENCE [LARGE SCALE GENOMIC DNA]</scope>
    <source>
        <strain evidence="5 6">RP-2-7</strain>
    </source>
</reference>
<dbReference type="InterPro" id="IPR051531">
    <property type="entry name" value="N-acetyltransferase"/>
</dbReference>
<name>A0A7Y0AHM2_9BACT</name>
<keyword evidence="2" id="KW-0012">Acyltransferase</keyword>
<comment type="caution">
    <text evidence="5">The sequence shown here is derived from an EMBL/GenBank/DDBJ whole genome shotgun (WGS) entry which is preliminary data.</text>
</comment>
<dbReference type="SUPFAM" id="SSF55729">
    <property type="entry name" value="Acyl-CoA N-acyltransferases (Nat)"/>
    <property type="match status" value="1"/>
</dbReference>
<organism evidence="5 6">
    <name type="scientific">Hymenobacter polaris</name>
    <dbReference type="NCBI Taxonomy" id="2682546"/>
    <lineage>
        <taxon>Bacteria</taxon>
        <taxon>Pseudomonadati</taxon>
        <taxon>Bacteroidota</taxon>
        <taxon>Cytophagia</taxon>
        <taxon>Cytophagales</taxon>
        <taxon>Hymenobacteraceae</taxon>
        <taxon>Hymenobacter</taxon>
    </lineage>
</organism>
<dbReference type="PROSITE" id="PS51186">
    <property type="entry name" value="GNAT"/>
    <property type="match status" value="1"/>
</dbReference>
<evidence type="ECO:0000313" key="6">
    <source>
        <dbReference type="Proteomes" id="UP000559626"/>
    </source>
</evidence>
<dbReference type="EMBL" id="JABBGH010000003">
    <property type="protein sequence ID" value="NML67352.1"/>
    <property type="molecule type" value="Genomic_DNA"/>
</dbReference>
<gene>
    <name evidence="5" type="ORF">HHL22_19290</name>
</gene>
<dbReference type="InterPro" id="IPR016181">
    <property type="entry name" value="Acyl_CoA_acyltransferase"/>
</dbReference>
<dbReference type="Gene3D" id="3.40.630.30">
    <property type="match status" value="1"/>
</dbReference>
<sequence length="198" mass="21767">MPGPLVIGLDPLVLLTPRLLLRPYEVADAPSFFAVLDESRGRLATSFPDRLLAVPTLAHAPAQLAAFAHDWRTGRFYVFGIWHRTGQVYLGDICLMPQLAGQAEIGYYLAPQAEGQGYAREALGAVVGFGFGQVKAQCLLIRCFADNLRGQAVAQALGFVAEPAQPTHWPRLRQGLRRVLARPPEPDILYFTRYAPEA</sequence>
<dbReference type="AlphaFoldDB" id="A0A7Y0AHM2"/>
<dbReference type="PANTHER" id="PTHR43792">
    <property type="entry name" value="GNAT FAMILY, PUTATIVE (AFU_ORTHOLOGUE AFUA_3G00765)-RELATED-RELATED"/>
    <property type="match status" value="1"/>
</dbReference>
<evidence type="ECO:0000313" key="5">
    <source>
        <dbReference type="EMBL" id="NML67352.1"/>
    </source>
</evidence>
<dbReference type="Pfam" id="PF13302">
    <property type="entry name" value="Acetyltransf_3"/>
    <property type="match status" value="1"/>
</dbReference>
<protein>
    <submittedName>
        <fullName evidence="5">GNAT family N-acetyltransferase</fullName>
    </submittedName>
</protein>
<evidence type="ECO:0000256" key="2">
    <source>
        <dbReference type="ARBA" id="ARBA00023315"/>
    </source>
</evidence>
<accession>A0A7Y0AHM2</accession>
<keyword evidence="6" id="KW-1185">Reference proteome</keyword>
<dbReference type="RefSeq" id="WP_169533023.1">
    <property type="nucleotide sequence ID" value="NZ_JABBGH010000003.1"/>
</dbReference>
<dbReference type="Proteomes" id="UP000559626">
    <property type="component" value="Unassembled WGS sequence"/>
</dbReference>
<dbReference type="PANTHER" id="PTHR43792:SF8">
    <property type="entry name" value="[RIBOSOMAL PROTEIN US5]-ALANINE N-ACETYLTRANSFERASE"/>
    <property type="match status" value="1"/>
</dbReference>
<feature type="domain" description="N-acetyltransferase" evidence="4">
    <location>
        <begin position="19"/>
        <end position="183"/>
    </location>
</feature>
<comment type="similarity">
    <text evidence="3">Belongs to the acetyltransferase family. RimJ subfamily.</text>
</comment>
<evidence type="ECO:0000259" key="4">
    <source>
        <dbReference type="PROSITE" id="PS51186"/>
    </source>
</evidence>
<proteinExistence type="inferred from homology"/>
<keyword evidence="1 5" id="KW-0808">Transferase</keyword>
<evidence type="ECO:0000256" key="1">
    <source>
        <dbReference type="ARBA" id="ARBA00022679"/>
    </source>
</evidence>
<dbReference type="GO" id="GO:0016747">
    <property type="term" value="F:acyltransferase activity, transferring groups other than amino-acyl groups"/>
    <property type="evidence" value="ECO:0007669"/>
    <property type="project" value="InterPro"/>
</dbReference>
<dbReference type="InterPro" id="IPR000182">
    <property type="entry name" value="GNAT_dom"/>
</dbReference>